<feature type="compositionally biased region" description="Polar residues" evidence="1">
    <location>
        <begin position="1"/>
        <end position="14"/>
    </location>
</feature>
<keyword evidence="3" id="KW-1185">Reference proteome</keyword>
<evidence type="ECO:0000313" key="3">
    <source>
        <dbReference type="Proteomes" id="UP001497382"/>
    </source>
</evidence>
<name>A0AAV2BFI3_9ARAC</name>
<dbReference type="Proteomes" id="UP001497382">
    <property type="component" value="Unassembled WGS sequence"/>
</dbReference>
<evidence type="ECO:0000256" key="1">
    <source>
        <dbReference type="SAM" id="MobiDB-lite"/>
    </source>
</evidence>
<comment type="caution">
    <text evidence="2">The sequence shown here is derived from an EMBL/GenBank/DDBJ whole genome shotgun (WGS) entry which is preliminary data.</text>
</comment>
<evidence type="ECO:0000313" key="2">
    <source>
        <dbReference type="EMBL" id="CAL1294389.1"/>
    </source>
</evidence>
<proteinExistence type="predicted"/>
<organism evidence="2 3">
    <name type="scientific">Larinioides sclopetarius</name>
    <dbReference type="NCBI Taxonomy" id="280406"/>
    <lineage>
        <taxon>Eukaryota</taxon>
        <taxon>Metazoa</taxon>
        <taxon>Ecdysozoa</taxon>
        <taxon>Arthropoda</taxon>
        <taxon>Chelicerata</taxon>
        <taxon>Arachnida</taxon>
        <taxon>Araneae</taxon>
        <taxon>Araneomorphae</taxon>
        <taxon>Entelegynae</taxon>
        <taxon>Araneoidea</taxon>
        <taxon>Araneidae</taxon>
        <taxon>Larinioides</taxon>
    </lineage>
</organism>
<gene>
    <name evidence="2" type="ORF">LARSCL_LOCUS18680</name>
</gene>
<dbReference type="EMBL" id="CAXIEN010000345">
    <property type="protein sequence ID" value="CAL1294389.1"/>
    <property type="molecule type" value="Genomic_DNA"/>
</dbReference>
<protein>
    <submittedName>
        <fullName evidence="2">Uncharacterized protein</fullName>
    </submittedName>
</protein>
<accession>A0AAV2BFI3</accession>
<feature type="region of interest" description="Disordered" evidence="1">
    <location>
        <begin position="1"/>
        <end position="36"/>
    </location>
</feature>
<sequence>MPDENISSVATKSPSLEAREPSEKIPQNLLSDTPDENIYSVATKSPSLEARAPNKL</sequence>
<reference evidence="2 3" key="1">
    <citation type="submission" date="2024-04" db="EMBL/GenBank/DDBJ databases">
        <authorList>
            <person name="Rising A."/>
            <person name="Reimegard J."/>
            <person name="Sonavane S."/>
            <person name="Akerstrom W."/>
            <person name="Nylinder S."/>
            <person name="Hedman E."/>
            <person name="Kallberg Y."/>
        </authorList>
    </citation>
    <scope>NUCLEOTIDE SEQUENCE [LARGE SCALE GENOMIC DNA]</scope>
</reference>
<feature type="non-terminal residue" evidence="2">
    <location>
        <position position="56"/>
    </location>
</feature>
<dbReference type="AlphaFoldDB" id="A0AAV2BFI3"/>